<feature type="compositionally biased region" description="Basic and acidic residues" evidence="1">
    <location>
        <begin position="210"/>
        <end position="219"/>
    </location>
</feature>
<comment type="caution">
    <text evidence="2">The sequence shown here is derived from an EMBL/GenBank/DDBJ whole genome shotgun (WGS) entry which is preliminary data.</text>
</comment>
<dbReference type="Proteomes" id="UP000235388">
    <property type="component" value="Unassembled WGS sequence"/>
</dbReference>
<dbReference type="PANTHER" id="PTHR18898">
    <property type="entry name" value="NUCLEOPROTEIN TPR-RELATED"/>
    <property type="match status" value="1"/>
</dbReference>
<feature type="compositionally biased region" description="Acidic residues" evidence="1">
    <location>
        <begin position="784"/>
        <end position="799"/>
    </location>
</feature>
<protein>
    <submittedName>
        <fullName evidence="2">Uncharacterized protein</fullName>
    </submittedName>
</protein>
<feature type="region of interest" description="Disordered" evidence="1">
    <location>
        <begin position="82"/>
        <end position="119"/>
    </location>
</feature>
<organism evidence="2 3">
    <name type="scientific">Puccinia coronata f. sp. avenae</name>
    <dbReference type="NCBI Taxonomy" id="200324"/>
    <lineage>
        <taxon>Eukaryota</taxon>
        <taxon>Fungi</taxon>
        <taxon>Dikarya</taxon>
        <taxon>Basidiomycota</taxon>
        <taxon>Pucciniomycotina</taxon>
        <taxon>Pucciniomycetes</taxon>
        <taxon>Pucciniales</taxon>
        <taxon>Pucciniaceae</taxon>
        <taxon>Puccinia</taxon>
    </lineage>
</organism>
<dbReference type="EMBL" id="PGCJ01000337">
    <property type="protein sequence ID" value="PLW31899.1"/>
    <property type="molecule type" value="Genomic_DNA"/>
</dbReference>
<feature type="region of interest" description="Disordered" evidence="1">
    <location>
        <begin position="722"/>
        <end position="840"/>
    </location>
</feature>
<dbReference type="STRING" id="200324.A0A2N5U2C6"/>
<feature type="compositionally biased region" description="Low complexity" evidence="1">
    <location>
        <begin position="739"/>
        <end position="758"/>
    </location>
</feature>
<accession>A0A2N5U2C6</accession>
<gene>
    <name evidence="2" type="ORF">PCANC_22745</name>
</gene>
<evidence type="ECO:0000313" key="2">
    <source>
        <dbReference type="EMBL" id="PLW31899.1"/>
    </source>
</evidence>
<evidence type="ECO:0000256" key="1">
    <source>
        <dbReference type="SAM" id="MobiDB-lite"/>
    </source>
</evidence>
<name>A0A2N5U2C6_9BASI</name>
<evidence type="ECO:0000313" key="3">
    <source>
        <dbReference type="Proteomes" id="UP000235388"/>
    </source>
</evidence>
<dbReference type="PANTHER" id="PTHR18898:SF2">
    <property type="entry name" value="NUCLEOPROTEIN TPR"/>
    <property type="match status" value="1"/>
</dbReference>
<keyword evidence="3" id="KW-1185">Reference proteome</keyword>
<feature type="compositionally biased region" description="Polar residues" evidence="1">
    <location>
        <begin position="133"/>
        <end position="165"/>
    </location>
</feature>
<feature type="region of interest" description="Disordered" evidence="1">
    <location>
        <begin position="1"/>
        <end position="23"/>
    </location>
</feature>
<feature type="compositionally biased region" description="Polar residues" evidence="1">
    <location>
        <begin position="266"/>
        <end position="335"/>
    </location>
</feature>
<feature type="compositionally biased region" description="Acidic residues" evidence="1">
    <location>
        <begin position="806"/>
        <end position="840"/>
    </location>
</feature>
<feature type="compositionally biased region" description="Polar residues" evidence="1">
    <location>
        <begin position="348"/>
        <end position="368"/>
    </location>
</feature>
<proteinExistence type="predicted"/>
<feature type="compositionally biased region" description="Low complexity" evidence="1">
    <location>
        <begin position="228"/>
        <end position="243"/>
    </location>
</feature>
<feature type="region of interest" description="Disordered" evidence="1">
    <location>
        <begin position="266"/>
        <end position="368"/>
    </location>
</feature>
<sequence>MASSHSQRARRPGASASHPVWTRPSVIQQLRINQIRRSQNPSSWIAADSLLCASLRGQSNLQIQSQPPQGVGQYSLLHTQASQEAQFRSDPCQSSHSQFLPPSESLQSGLQSAGVSGPPNFTYQALHGYHPQFTQQGGYHPLPSSNNDTHKSNLYSSQYTSSAQPGHTPAMYFPPPQSMVSNTHCSISQPPPALTPLPNWEQLNANAEAALEREREASKGRGKKTRAQGRGSSSRGRGSRSQGKGAQLAGAMLRLQTTPVPAINSATSRIPANNMSSSLDYQAHNNNPAQPQDNTAAQPHDNTAAQPHDNTATQPHNNTATQPQSHNNTAAQPRDNTAAEPHNDATEDNINSETHNNNNYCSSANQPASLEGQQLPSVAPHGSALRRPLEEDDVALYKDVSLDELRRLACTHAQTHRLTAELRLDIDQIYERYQWDLHVFAITNKLHPSPMLKHVGNKSRIRGSTIYNNFCLYNPEASLIHHDYSKSSKQRANLTGALWRKLDKASQVKYGNPDYLETLPNPFIAIQEAAAARASALAAEDTEPSGAPVQMGPKKRRKQYVDMKPDQWAKKTILDMKRIGEAYQVKGFLVLVSQKGKRVVINAGGSYLGQEYLDMTERDKKVINAASNFCVATGGRYNKEWLSNTQSKLQELGVSLRVKSNIDGVTPSMFCGTLGALWDIDLQYLKVAIGEGWFELTGRNRGVDLVDVVGADRVLDNVGLSEEEDPVVDKTKQKSNTPAAKNSNKASTSNANKPNSNKSKAKVGQKRSQPGAVATKPSKRTLQESEEEEEEEDETSNSESEAKEETEQEFDEDDEEEDNEEDDKDDEDEEDEEEEEDEGN</sequence>
<dbReference type="GO" id="GO:0005643">
    <property type="term" value="C:nuclear pore"/>
    <property type="evidence" value="ECO:0007669"/>
    <property type="project" value="TreeGrafter"/>
</dbReference>
<feature type="region of interest" description="Disordered" evidence="1">
    <location>
        <begin position="209"/>
        <end position="246"/>
    </location>
</feature>
<dbReference type="GO" id="GO:0017056">
    <property type="term" value="F:structural constituent of nuclear pore"/>
    <property type="evidence" value="ECO:0007669"/>
    <property type="project" value="TreeGrafter"/>
</dbReference>
<feature type="region of interest" description="Disordered" evidence="1">
    <location>
        <begin position="133"/>
        <end position="175"/>
    </location>
</feature>
<dbReference type="AlphaFoldDB" id="A0A2N5U2C6"/>
<reference evidence="2 3" key="1">
    <citation type="submission" date="2017-11" db="EMBL/GenBank/DDBJ databases">
        <title>De novo assembly and phasing of dikaryotic genomes from two isolates of Puccinia coronata f. sp. avenae, the causal agent of oat crown rust.</title>
        <authorList>
            <person name="Miller M.E."/>
            <person name="Zhang Y."/>
            <person name="Omidvar V."/>
            <person name="Sperschneider J."/>
            <person name="Schwessinger B."/>
            <person name="Raley C."/>
            <person name="Palmer J.M."/>
            <person name="Garnica D."/>
            <person name="Upadhyaya N."/>
            <person name="Rathjen J."/>
            <person name="Taylor J.M."/>
            <person name="Park R.F."/>
            <person name="Dodds P.N."/>
            <person name="Hirsch C.D."/>
            <person name="Kianian S.F."/>
            <person name="Figueroa M."/>
        </authorList>
    </citation>
    <scope>NUCLEOTIDE SEQUENCE [LARGE SCALE GENOMIC DNA]</scope>
    <source>
        <strain evidence="2">12NC29</strain>
    </source>
</reference>
<dbReference type="GO" id="GO:0006406">
    <property type="term" value="P:mRNA export from nucleus"/>
    <property type="evidence" value="ECO:0007669"/>
    <property type="project" value="TreeGrafter"/>
</dbReference>